<evidence type="ECO:0000313" key="1">
    <source>
        <dbReference type="EMBL" id="KAK8012978.1"/>
    </source>
</evidence>
<accession>A0ABR1RIF7</accession>
<sequence>MSGFNISCHTRNLEGVAPPNDNYAYIESHWGRANVTAMARCCAPQVAKDEGCYTWCRLGPDDDISSPSAKDGWETAFRDCLGREGRQASNESFVAPRVIAVKNASAASSGQVGAVGGVKGVLLVVLGVLSWAVAA</sequence>
<organism evidence="1 2">
    <name type="scientific">Apiospora marii</name>
    <dbReference type="NCBI Taxonomy" id="335849"/>
    <lineage>
        <taxon>Eukaryota</taxon>
        <taxon>Fungi</taxon>
        <taxon>Dikarya</taxon>
        <taxon>Ascomycota</taxon>
        <taxon>Pezizomycotina</taxon>
        <taxon>Sordariomycetes</taxon>
        <taxon>Xylariomycetidae</taxon>
        <taxon>Amphisphaeriales</taxon>
        <taxon>Apiosporaceae</taxon>
        <taxon>Apiospora</taxon>
    </lineage>
</organism>
<name>A0ABR1RIF7_9PEZI</name>
<gene>
    <name evidence="1" type="ORF">PG991_010353</name>
</gene>
<dbReference type="EMBL" id="JAQQWI010000015">
    <property type="protein sequence ID" value="KAK8012978.1"/>
    <property type="molecule type" value="Genomic_DNA"/>
</dbReference>
<proteinExistence type="predicted"/>
<reference evidence="1 2" key="1">
    <citation type="submission" date="2023-01" db="EMBL/GenBank/DDBJ databases">
        <title>Analysis of 21 Apiospora genomes using comparative genomics revels a genus with tremendous synthesis potential of carbohydrate active enzymes and secondary metabolites.</title>
        <authorList>
            <person name="Sorensen T."/>
        </authorList>
    </citation>
    <scope>NUCLEOTIDE SEQUENCE [LARGE SCALE GENOMIC DNA]</scope>
    <source>
        <strain evidence="1 2">CBS 20057</strain>
    </source>
</reference>
<protein>
    <submittedName>
        <fullName evidence="1">Uncharacterized protein</fullName>
    </submittedName>
</protein>
<evidence type="ECO:0000313" key="2">
    <source>
        <dbReference type="Proteomes" id="UP001396898"/>
    </source>
</evidence>
<dbReference type="Proteomes" id="UP001396898">
    <property type="component" value="Unassembled WGS sequence"/>
</dbReference>
<comment type="caution">
    <text evidence="1">The sequence shown here is derived from an EMBL/GenBank/DDBJ whole genome shotgun (WGS) entry which is preliminary data.</text>
</comment>
<keyword evidence="2" id="KW-1185">Reference proteome</keyword>